<dbReference type="PROSITE" id="PS00444">
    <property type="entry name" value="POLYPRENYL_SYNTHASE_2"/>
    <property type="match status" value="1"/>
</dbReference>
<evidence type="ECO:0000313" key="9">
    <source>
        <dbReference type="Proteomes" id="UP000295096"/>
    </source>
</evidence>
<keyword evidence="4" id="KW-0479">Metal-binding</keyword>
<keyword evidence="5" id="KW-0460">Magnesium</keyword>
<organism evidence="8 9">
    <name type="scientific">Dankookia rubra</name>
    <dbReference type="NCBI Taxonomy" id="1442381"/>
    <lineage>
        <taxon>Bacteria</taxon>
        <taxon>Pseudomonadati</taxon>
        <taxon>Pseudomonadota</taxon>
        <taxon>Alphaproteobacteria</taxon>
        <taxon>Acetobacterales</taxon>
        <taxon>Roseomonadaceae</taxon>
        <taxon>Dankookia</taxon>
    </lineage>
</organism>
<dbReference type="PROSITE" id="PS00723">
    <property type="entry name" value="POLYPRENYL_SYNTHASE_1"/>
    <property type="match status" value="1"/>
</dbReference>
<comment type="cofactor">
    <cofactor evidence="1">
        <name>Mg(2+)</name>
        <dbReference type="ChEBI" id="CHEBI:18420"/>
    </cofactor>
</comment>
<comment type="similarity">
    <text evidence="2 7">Belongs to the FPP/GGPP synthase family.</text>
</comment>
<dbReference type="InterPro" id="IPR008949">
    <property type="entry name" value="Isoprenoid_synthase_dom_sf"/>
</dbReference>
<name>A0A4R5QII2_9PROT</name>
<dbReference type="SFLD" id="SFLDS00005">
    <property type="entry name" value="Isoprenoid_Synthase_Type_I"/>
    <property type="match status" value="1"/>
</dbReference>
<comment type="caution">
    <text evidence="8">The sequence shown here is derived from an EMBL/GenBank/DDBJ whole genome shotgun (WGS) entry which is preliminary data.</text>
</comment>
<dbReference type="PANTHER" id="PTHR43281">
    <property type="entry name" value="FARNESYL DIPHOSPHATE SYNTHASE"/>
    <property type="match status" value="1"/>
</dbReference>
<evidence type="ECO:0000256" key="3">
    <source>
        <dbReference type="ARBA" id="ARBA00022679"/>
    </source>
</evidence>
<keyword evidence="6" id="KW-0414">Isoprene biosynthesis</keyword>
<dbReference type="CDD" id="cd00685">
    <property type="entry name" value="Trans_IPPS_HT"/>
    <property type="match status" value="1"/>
</dbReference>
<dbReference type="Pfam" id="PF00348">
    <property type="entry name" value="polyprenyl_synt"/>
    <property type="match status" value="1"/>
</dbReference>
<evidence type="ECO:0000256" key="4">
    <source>
        <dbReference type="ARBA" id="ARBA00022723"/>
    </source>
</evidence>
<keyword evidence="3 7" id="KW-0808">Transferase</keyword>
<evidence type="ECO:0000256" key="5">
    <source>
        <dbReference type="ARBA" id="ARBA00022842"/>
    </source>
</evidence>
<proteinExistence type="inferred from homology"/>
<sequence>MDAVTRIERALSAAIGLAEGPGCPPRLAQAMRHAVFPKGARVRPRLCLAVAGACGDDAPVLAEAAAASIELLHCASLVHDDLPCFDDAATRRGRPSVHAAHGEPLAVLAGDALIVLSFQLLARAAQQAPARLGALVTVIGDSVGVPRGIVAGQAWESEPRCDLAQYQREKTGSLFAAATAAGAAAAGADAAVWRLLGDRLGEAYQVADDLRDAVEDEQEMGKPAGQDAAHHRPSAVLQYGLSGAIARLEDLAAEAVAAIPDCPGASALRAVILSETRRLLPRKLSASAA</sequence>
<gene>
    <name evidence="8" type="ORF">E2C06_07430</name>
</gene>
<evidence type="ECO:0000256" key="2">
    <source>
        <dbReference type="ARBA" id="ARBA00006706"/>
    </source>
</evidence>
<dbReference type="EMBL" id="SMSJ01000006">
    <property type="protein sequence ID" value="TDH63202.1"/>
    <property type="molecule type" value="Genomic_DNA"/>
</dbReference>
<dbReference type="GO" id="GO:0004659">
    <property type="term" value="F:prenyltransferase activity"/>
    <property type="evidence" value="ECO:0007669"/>
    <property type="project" value="InterPro"/>
</dbReference>
<dbReference type="RefSeq" id="WP_133287963.1">
    <property type="nucleotide sequence ID" value="NZ_SMSJ01000006.1"/>
</dbReference>
<accession>A0A4R5QII2</accession>
<evidence type="ECO:0000256" key="6">
    <source>
        <dbReference type="ARBA" id="ARBA00023229"/>
    </source>
</evidence>
<dbReference type="InterPro" id="IPR033749">
    <property type="entry name" value="Polyprenyl_synt_CS"/>
</dbReference>
<evidence type="ECO:0000256" key="1">
    <source>
        <dbReference type="ARBA" id="ARBA00001946"/>
    </source>
</evidence>
<dbReference type="OrthoDB" id="9805316at2"/>
<dbReference type="Proteomes" id="UP000295096">
    <property type="component" value="Unassembled WGS sequence"/>
</dbReference>
<evidence type="ECO:0000313" key="8">
    <source>
        <dbReference type="EMBL" id="TDH63202.1"/>
    </source>
</evidence>
<dbReference type="GO" id="GO:0008299">
    <property type="term" value="P:isoprenoid biosynthetic process"/>
    <property type="evidence" value="ECO:0007669"/>
    <property type="project" value="UniProtKB-KW"/>
</dbReference>
<dbReference type="Gene3D" id="1.10.600.10">
    <property type="entry name" value="Farnesyl Diphosphate Synthase"/>
    <property type="match status" value="1"/>
</dbReference>
<reference evidence="8 9" key="1">
    <citation type="journal article" date="2016" name="J. Microbiol.">
        <title>Dankookia rubra gen. nov., sp. nov., an alphaproteobacterium isolated from sediment of a shallow stream.</title>
        <authorList>
            <person name="Kim W.H."/>
            <person name="Kim D.H."/>
            <person name="Kang K."/>
            <person name="Ahn T.Y."/>
        </authorList>
    </citation>
    <scope>NUCLEOTIDE SEQUENCE [LARGE SCALE GENOMIC DNA]</scope>
    <source>
        <strain evidence="8 9">JCM30602</strain>
    </source>
</reference>
<protein>
    <submittedName>
        <fullName evidence="8">Polyprenyl synthetase family protein</fullName>
    </submittedName>
</protein>
<dbReference type="AlphaFoldDB" id="A0A4R5QII2"/>
<dbReference type="PANTHER" id="PTHR43281:SF1">
    <property type="entry name" value="FARNESYL DIPHOSPHATE SYNTHASE"/>
    <property type="match status" value="1"/>
</dbReference>
<dbReference type="GO" id="GO:0046872">
    <property type="term" value="F:metal ion binding"/>
    <property type="evidence" value="ECO:0007669"/>
    <property type="project" value="UniProtKB-KW"/>
</dbReference>
<evidence type="ECO:0000256" key="7">
    <source>
        <dbReference type="RuleBase" id="RU004466"/>
    </source>
</evidence>
<dbReference type="SUPFAM" id="SSF48576">
    <property type="entry name" value="Terpenoid synthases"/>
    <property type="match status" value="1"/>
</dbReference>
<keyword evidence="9" id="KW-1185">Reference proteome</keyword>
<dbReference type="InterPro" id="IPR000092">
    <property type="entry name" value="Polyprenyl_synt"/>
</dbReference>